<dbReference type="SUPFAM" id="SSF48403">
    <property type="entry name" value="Ankyrin repeat"/>
    <property type="match status" value="2"/>
</dbReference>
<proteinExistence type="predicted"/>
<evidence type="ECO:0000256" key="2">
    <source>
        <dbReference type="ARBA" id="ARBA00023043"/>
    </source>
</evidence>
<sequence>TSLSTFITILSNLDIRGPEHLLVSNLKDRAFKIGQGTQFVVFRDQFSAEADDGSGKVVEGKGVVVKRVRISKAALSAQTDLGENEQYLQTLRHLELEVLSLGLIKHRNIVRLTGWGYDYEDRYTPIPVLFMEAALAPLTDFLQAEKEGEGVLVGLGNRKWDVKYQLALDVAVGLEAIHGFNIIHGDVKPDNVLVFRQDDPQVPYVGKLSDFGVCVDMRAPGRSITPETYLGTEAWTGSEVGPGQWKERVHGAFEPGLLKHFDSYSLGLLLLSIFATYGEPPRITKQPGSGRAFGLFMEIEKVLEKATGCPDEMIKKLKEAVKKLLAEKPQDRPLPSSVMLQTELPACQEWLRVSTTGAQSDTNVTKRGHSYWFSLDMNVLKSLDQQYSQQEQERGSSFTGETLFGMAEARAQQPIEERHAKVLKYVLAAANKGHVPARAICARIYEALNARLEVGETILKEWEREAVLDGFMFDHHPFVEEDVYEKERAVFRANGGFNDDPFMAQKNIVAIARDPARLKTWLASNIFDTIVDSAGNSMMHVCAATGSVDSLELLLQHAGVVPVNEKGENPLYIACQSGHSDVVRLLLRNGHPPTPSSQTGVSPLHWLFLFPQGDIGGIAESLVKAGNDINAMIKPQRKYGRAQRYQMKHFPFEWPHGTPFHWAAFARNRIAMEALLELGADVNATYDNGHHATTPLAKAVYTGDAPMVAYLLEKGADVSVTNKAGENLLHTMSVGAGNENTLAGGKFDSWVRHGSWVKRVQAAKDVVQLLIRAGVSIEGKATTYGKYTPLLAAAATTFRKEYVVVALLEAGADTTVVNASEDLNALHEWCDMDPVVLQYPHAYSEVLHDIVRRTKDLDLRGGPQEETALHKLVTRNIPTNELLDYIKLLVANPSHCADINARDRDGDTPLIKTCKAWREGMRYRIQCLLDHGARPDTMNDYHETFIHSLVDNYTLMDDDCANMLHLLFNHASFTPETTPLFIAATAPSALATACSTGRLKTTTSLLTLGFAAHINAPLTIRGTRTTALDETFFAADAARLTYLRYAAELLTPDELAAADRNNRLYTTNAAVRGTYGGPSAARAREAYWAFPAVLKLLQAHGAKR</sequence>
<dbReference type="GO" id="GO:0004672">
    <property type="term" value="F:protein kinase activity"/>
    <property type="evidence" value="ECO:0007669"/>
    <property type="project" value="InterPro"/>
</dbReference>
<keyword evidence="1" id="KW-0677">Repeat</keyword>
<evidence type="ECO:0000313" key="5">
    <source>
        <dbReference type="EMBL" id="KAF2242361.1"/>
    </source>
</evidence>
<feature type="non-terminal residue" evidence="5">
    <location>
        <position position="1104"/>
    </location>
</feature>
<dbReference type="PROSITE" id="PS50297">
    <property type="entry name" value="ANK_REP_REGION"/>
    <property type="match status" value="2"/>
</dbReference>
<dbReference type="AlphaFoldDB" id="A0A6A6HWH0"/>
<dbReference type="PROSITE" id="PS50011">
    <property type="entry name" value="PROTEIN_KINASE_DOM"/>
    <property type="match status" value="1"/>
</dbReference>
<feature type="non-terminal residue" evidence="5">
    <location>
        <position position="1"/>
    </location>
</feature>
<dbReference type="GO" id="GO:0005524">
    <property type="term" value="F:ATP binding"/>
    <property type="evidence" value="ECO:0007669"/>
    <property type="project" value="InterPro"/>
</dbReference>
<keyword evidence="2 3" id="KW-0040">ANK repeat</keyword>
<dbReference type="Proteomes" id="UP000800094">
    <property type="component" value="Unassembled WGS sequence"/>
</dbReference>
<name>A0A6A6HWH0_9PLEO</name>
<gene>
    <name evidence="5" type="ORF">BU26DRAFT_379379</name>
</gene>
<accession>A0A6A6HWH0</accession>
<evidence type="ECO:0000256" key="1">
    <source>
        <dbReference type="ARBA" id="ARBA00022737"/>
    </source>
</evidence>
<dbReference type="SMART" id="SM00248">
    <property type="entry name" value="ANK"/>
    <property type="match status" value="8"/>
</dbReference>
<dbReference type="Pfam" id="PF00069">
    <property type="entry name" value="Pkinase"/>
    <property type="match status" value="1"/>
</dbReference>
<dbReference type="GeneID" id="54575886"/>
<feature type="repeat" description="ANK" evidence="3">
    <location>
        <begin position="566"/>
        <end position="590"/>
    </location>
</feature>
<evidence type="ECO:0000256" key="3">
    <source>
        <dbReference type="PROSITE-ProRule" id="PRU00023"/>
    </source>
</evidence>
<protein>
    <recommendedName>
        <fullName evidence="4">Protein kinase domain-containing protein</fullName>
    </recommendedName>
</protein>
<keyword evidence="6" id="KW-1185">Reference proteome</keyword>
<dbReference type="PANTHER" id="PTHR24126">
    <property type="entry name" value="ANKYRIN REPEAT, PH AND SEC7 DOMAIN CONTAINING PROTEIN SECG-RELATED"/>
    <property type="match status" value="1"/>
</dbReference>
<dbReference type="Gene3D" id="1.25.40.20">
    <property type="entry name" value="Ankyrin repeat-containing domain"/>
    <property type="match status" value="2"/>
</dbReference>
<dbReference type="PRINTS" id="PR01415">
    <property type="entry name" value="ANKYRIN"/>
</dbReference>
<feature type="repeat" description="ANK" evidence="3">
    <location>
        <begin position="655"/>
        <end position="687"/>
    </location>
</feature>
<dbReference type="InterPro" id="IPR000719">
    <property type="entry name" value="Prot_kinase_dom"/>
</dbReference>
<evidence type="ECO:0000313" key="6">
    <source>
        <dbReference type="Proteomes" id="UP000800094"/>
    </source>
</evidence>
<dbReference type="InterPro" id="IPR008271">
    <property type="entry name" value="Ser/Thr_kinase_AS"/>
</dbReference>
<dbReference type="InterPro" id="IPR036770">
    <property type="entry name" value="Ankyrin_rpt-contain_sf"/>
</dbReference>
<reference evidence="5" key="1">
    <citation type="journal article" date="2020" name="Stud. Mycol.">
        <title>101 Dothideomycetes genomes: a test case for predicting lifestyles and emergence of pathogens.</title>
        <authorList>
            <person name="Haridas S."/>
            <person name="Albert R."/>
            <person name="Binder M."/>
            <person name="Bloem J."/>
            <person name="Labutti K."/>
            <person name="Salamov A."/>
            <person name="Andreopoulos B."/>
            <person name="Baker S."/>
            <person name="Barry K."/>
            <person name="Bills G."/>
            <person name="Bluhm B."/>
            <person name="Cannon C."/>
            <person name="Castanera R."/>
            <person name="Culley D."/>
            <person name="Daum C."/>
            <person name="Ezra D."/>
            <person name="Gonzalez J."/>
            <person name="Henrissat B."/>
            <person name="Kuo A."/>
            <person name="Liang C."/>
            <person name="Lipzen A."/>
            <person name="Lutzoni F."/>
            <person name="Magnuson J."/>
            <person name="Mondo S."/>
            <person name="Nolan M."/>
            <person name="Ohm R."/>
            <person name="Pangilinan J."/>
            <person name="Park H.-J."/>
            <person name="Ramirez L."/>
            <person name="Alfaro M."/>
            <person name="Sun H."/>
            <person name="Tritt A."/>
            <person name="Yoshinaga Y."/>
            <person name="Zwiers L.-H."/>
            <person name="Turgeon B."/>
            <person name="Goodwin S."/>
            <person name="Spatafora J."/>
            <person name="Crous P."/>
            <person name="Grigoriev I."/>
        </authorList>
    </citation>
    <scope>NUCLEOTIDE SEQUENCE</scope>
    <source>
        <strain evidence="5">CBS 122368</strain>
    </source>
</reference>
<evidence type="ECO:0000259" key="4">
    <source>
        <dbReference type="PROSITE" id="PS50011"/>
    </source>
</evidence>
<dbReference type="PROSITE" id="PS50088">
    <property type="entry name" value="ANK_REPEAT"/>
    <property type="match status" value="3"/>
</dbReference>
<dbReference type="PROSITE" id="PS00108">
    <property type="entry name" value="PROTEIN_KINASE_ST"/>
    <property type="match status" value="1"/>
</dbReference>
<dbReference type="OrthoDB" id="3918771at2759"/>
<dbReference type="Gene3D" id="1.10.510.10">
    <property type="entry name" value="Transferase(Phosphotransferase) domain 1"/>
    <property type="match status" value="1"/>
</dbReference>
<dbReference type="EMBL" id="ML987208">
    <property type="protein sequence ID" value="KAF2242361.1"/>
    <property type="molecule type" value="Genomic_DNA"/>
</dbReference>
<dbReference type="Pfam" id="PF12796">
    <property type="entry name" value="Ank_2"/>
    <property type="match status" value="2"/>
</dbReference>
<dbReference type="InterPro" id="IPR011009">
    <property type="entry name" value="Kinase-like_dom_sf"/>
</dbReference>
<dbReference type="SMART" id="SM00220">
    <property type="entry name" value="S_TKc"/>
    <property type="match status" value="1"/>
</dbReference>
<feature type="domain" description="Protein kinase" evidence="4">
    <location>
        <begin position="27"/>
        <end position="351"/>
    </location>
</feature>
<organism evidence="5 6">
    <name type="scientific">Trematosphaeria pertusa</name>
    <dbReference type="NCBI Taxonomy" id="390896"/>
    <lineage>
        <taxon>Eukaryota</taxon>
        <taxon>Fungi</taxon>
        <taxon>Dikarya</taxon>
        <taxon>Ascomycota</taxon>
        <taxon>Pezizomycotina</taxon>
        <taxon>Dothideomycetes</taxon>
        <taxon>Pleosporomycetidae</taxon>
        <taxon>Pleosporales</taxon>
        <taxon>Massarineae</taxon>
        <taxon>Trematosphaeriaceae</taxon>
        <taxon>Trematosphaeria</taxon>
    </lineage>
</organism>
<dbReference type="SUPFAM" id="SSF56112">
    <property type="entry name" value="Protein kinase-like (PK-like)"/>
    <property type="match status" value="1"/>
</dbReference>
<dbReference type="InterPro" id="IPR002110">
    <property type="entry name" value="Ankyrin_rpt"/>
</dbReference>
<dbReference type="PANTHER" id="PTHR24126:SF14">
    <property type="entry name" value="ANK_REP_REGION DOMAIN-CONTAINING PROTEIN"/>
    <property type="match status" value="1"/>
</dbReference>
<dbReference type="RefSeq" id="XP_033677365.1">
    <property type="nucleotide sequence ID" value="XM_033822556.1"/>
</dbReference>
<feature type="repeat" description="ANK" evidence="3">
    <location>
        <begin position="691"/>
        <end position="723"/>
    </location>
</feature>